<gene>
    <name evidence="1" type="ORF">Tci_931496</name>
</gene>
<proteinExistence type="predicted"/>
<comment type="caution">
    <text evidence="1">The sequence shown here is derived from an EMBL/GenBank/DDBJ whole genome shotgun (WGS) entry which is preliminary data.</text>
</comment>
<evidence type="ECO:0000313" key="1">
    <source>
        <dbReference type="EMBL" id="GFD59527.1"/>
    </source>
</evidence>
<dbReference type="EMBL" id="BKCJ011866140">
    <property type="protein sequence ID" value="GFD59527.1"/>
    <property type="molecule type" value="Genomic_DNA"/>
</dbReference>
<name>A0A699XIP8_TANCI</name>
<reference evidence="1" key="1">
    <citation type="journal article" date="2019" name="Sci. Rep.">
        <title>Draft genome of Tanacetum cinerariifolium, the natural source of mosquito coil.</title>
        <authorList>
            <person name="Yamashiro T."/>
            <person name="Shiraishi A."/>
            <person name="Satake H."/>
            <person name="Nakayama K."/>
        </authorList>
    </citation>
    <scope>NUCLEOTIDE SEQUENCE</scope>
</reference>
<dbReference type="AlphaFoldDB" id="A0A699XIP8"/>
<sequence length="70" mass="7052">GRVEARTEGRGRVLDGVGLAVIGEVFNAHVHLQALESAGNLDVEEGVARCVFEAGCAGAVLVAHVATIGG</sequence>
<organism evidence="1">
    <name type="scientific">Tanacetum cinerariifolium</name>
    <name type="common">Dalmatian daisy</name>
    <name type="synonym">Chrysanthemum cinerariifolium</name>
    <dbReference type="NCBI Taxonomy" id="118510"/>
    <lineage>
        <taxon>Eukaryota</taxon>
        <taxon>Viridiplantae</taxon>
        <taxon>Streptophyta</taxon>
        <taxon>Embryophyta</taxon>
        <taxon>Tracheophyta</taxon>
        <taxon>Spermatophyta</taxon>
        <taxon>Magnoliopsida</taxon>
        <taxon>eudicotyledons</taxon>
        <taxon>Gunneridae</taxon>
        <taxon>Pentapetalae</taxon>
        <taxon>asterids</taxon>
        <taxon>campanulids</taxon>
        <taxon>Asterales</taxon>
        <taxon>Asteraceae</taxon>
        <taxon>Asteroideae</taxon>
        <taxon>Anthemideae</taxon>
        <taxon>Anthemidinae</taxon>
        <taxon>Tanacetum</taxon>
    </lineage>
</organism>
<feature type="non-terminal residue" evidence="1">
    <location>
        <position position="1"/>
    </location>
</feature>
<accession>A0A699XIP8</accession>
<protein>
    <submittedName>
        <fullName evidence="1">Uncharacterized protein</fullName>
    </submittedName>
</protein>